<protein>
    <submittedName>
        <fullName evidence="8">Dihydroorotase (DHOase)</fullName>
        <ecNumber evidence="8">3.5.2.3</ecNumber>
    </submittedName>
</protein>
<keyword evidence="5 8" id="KW-0378">Hydrolase</keyword>
<dbReference type="InParanoid" id="F5Y9E3"/>
<dbReference type="InterPro" id="IPR004722">
    <property type="entry name" value="DHOase"/>
</dbReference>
<dbReference type="Gene3D" id="3.20.20.140">
    <property type="entry name" value="Metal-dependent hydrolases"/>
    <property type="match status" value="2"/>
</dbReference>
<keyword evidence="6" id="KW-0665">Pyrimidine biosynthesis</keyword>
<dbReference type="PROSITE" id="PS00482">
    <property type="entry name" value="DIHYDROOROTASE_1"/>
    <property type="match status" value="1"/>
</dbReference>
<dbReference type="Gene3D" id="2.30.40.10">
    <property type="entry name" value="Urease, subunit C, domain 1"/>
    <property type="match status" value="1"/>
</dbReference>
<name>F5Y9E3_LEAAZ</name>
<evidence type="ECO:0000313" key="9">
    <source>
        <dbReference type="Proteomes" id="UP000009222"/>
    </source>
</evidence>
<dbReference type="InterPro" id="IPR050138">
    <property type="entry name" value="DHOase/Allantoinase_Hydrolase"/>
</dbReference>
<evidence type="ECO:0000256" key="4">
    <source>
        <dbReference type="ARBA" id="ARBA00022723"/>
    </source>
</evidence>
<dbReference type="InterPro" id="IPR011059">
    <property type="entry name" value="Metal-dep_hydrolase_composite"/>
</dbReference>
<evidence type="ECO:0000313" key="8">
    <source>
        <dbReference type="EMBL" id="AEF82159.1"/>
    </source>
</evidence>
<dbReference type="PANTHER" id="PTHR43668">
    <property type="entry name" value="ALLANTOINASE"/>
    <property type="match status" value="1"/>
</dbReference>
<dbReference type="KEGG" id="taz:TREAZ_2118"/>
<dbReference type="FunCoup" id="F5Y9E3">
    <property type="interactions" value="262"/>
</dbReference>
<dbReference type="STRING" id="545695.TREAZ_2118"/>
<dbReference type="EMBL" id="CP001841">
    <property type="protein sequence ID" value="AEF82159.1"/>
    <property type="molecule type" value="Genomic_DNA"/>
</dbReference>
<dbReference type="OrthoDB" id="9765462at2"/>
<reference evidence="8 9" key="2">
    <citation type="journal article" date="2011" name="ISME J.">
        <title>RNA-seq reveals cooperative metabolic interactions between two termite-gut spirochete species in co-culture.</title>
        <authorList>
            <person name="Rosenthal A.Z."/>
            <person name="Matson E.G."/>
            <person name="Eldar A."/>
            <person name="Leadbetter J.R."/>
        </authorList>
    </citation>
    <scope>NUCLEOTIDE SEQUENCE [LARGE SCALE GENOMIC DNA]</scope>
    <source>
        <strain evidence="9">ATCC BAA-888 / DSM 13862 / ZAS-9</strain>
    </source>
</reference>
<dbReference type="GO" id="GO:0005737">
    <property type="term" value="C:cytoplasm"/>
    <property type="evidence" value="ECO:0007669"/>
    <property type="project" value="TreeGrafter"/>
</dbReference>
<dbReference type="GO" id="GO:0046872">
    <property type="term" value="F:metal ion binding"/>
    <property type="evidence" value="ECO:0007669"/>
    <property type="project" value="UniProtKB-KW"/>
</dbReference>
<dbReference type="EC" id="3.5.2.3" evidence="8"/>
<evidence type="ECO:0000256" key="3">
    <source>
        <dbReference type="ARBA" id="ARBA00010286"/>
    </source>
</evidence>
<dbReference type="GO" id="GO:0006145">
    <property type="term" value="P:purine nucleobase catabolic process"/>
    <property type="evidence" value="ECO:0007669"/>
    <property type="project" value="TreeGrafter"/>
</dbReference>
<dbReference type="SUPFAM" id="SSF51338">
    <property type="entry name" value="Composite domain of metallo-dependent hydrolases"/>
    <property type="match status" value="1"/>
</dbReference>
<dbReference type="GO" id="GO:0004038">
    <property type="term" value="F:allantoinase activity"/>
    <property type="evidence" value="ECO:0007669"/>
    <property type="project" value="TreeGrafter"/>
</dbReference>
<dbReference type="HOGENOM" id="CLU_015572_1_2_12"/>
<evidence type="ECO:0000256" key="5">
    <source>
        <dbReference type="ARBA" id="ARBA00022801"/>
    </source>
</evidence>
<evidence type="ECO:0000259" key="7">
    <source>
        <dbReference type="Pfam" id="PF01979"/>
    </source>
</evidence>
<dbReference type="SUPFAM" id="SSF51556">
    <property type="entry name" value="Metallo-dependent hydrolases"/>
    <property type="match status" value="1"/>
</dbReference>
<accession>F5Y9E3</accession>
<dbReference type="PANTHER" id="PTHR43668:SF2">
    <property type="entry name" value="ALLANTOINASE"/>
    <property type="match status" value="1"/>
</dbReference>
<reference evidence="9" key="1">
    <citation type="submission" date="2009-12" db="EMBL/GenBank/DDBJ databases">
        <title>Complete sequence of Treponema azotonutricium strain ZAS-9.</title>
        <authorList>
            <person name="Tetu S.G."/>
            <person name="Matson E."/>
            <person name="Ren Q."/>
            <person name="Seshadri R."/>
            <person name="Elbourne L."/>
            <person name="Hassan K.A."/>
            <person name="Durkin A."/>
            <person name="Radune D."/>
            <person name="Mohamoud Y."/>
            <person name="Shay R."/>
            <person name="Jin S."/>
            <person name="Zhang X."/>
            <person name="Lucey K."/>
            <person name="Ballor N.R."/>
            <person name="Ottesen E."/>
            <person name="Rosenthal R."/>
            <person name="Allen A."/>
            <person name="Leadbetter J.R."/>
            <person name="Paulsen I.T."/>
        </authorList>
    </citation>
    <scope>NUCLEOTIDE SEQUENCE [LARGE SCALE GENOMIC DNA]</scope>
    <source>
        <strain evidence="9">ATCC BAA-888 / DSM 13862 / ZAS-9</strain>
    </source>
</reference>
<evidence type="ECO:0000256" key="1">
    <source>
        <dbReference type="ARBA" id="ARBA00001947"/>
    </source>
</evidence>
<dbReference type="InterPro" id="IPR002195">
    <property type="entry name" value="Dihydroorotase_CS"/>
</dbReference>
<dbReference type="CDD" id="cd01317">
    <property type="entry name" value="DHOase_IIa"/>
    <property type="match status" value="1"/>
</dbReference>
<dbReference type="InterPro" id="IPR032466">
    <property type="entry name" value="Metal_Hydrolase"/>
</dbReference>
<comment type="function">
    <text evidence="2">Catalyzes the reversible cyclization of carbamoyl aspartate to dihydroorotate.</text>
</comment>
<dbReference type="Proteomes" id="UP000009222">
    <property type="component" value="Chromosome"/>
</dbReference>
<comment type="cofactor">
    <cofactor evidence="1">
        <name>Zn(2+)</name>
        <dbReference type="ChEBI" id="CHEBI:29105"/>
    </cofactor>
</comment>
<keyword evidence="9" id="KW-1185">Reference proteome</keyword>
<dbReference type="InterPro" id="IPR006680">
    <property type="entry name" value="Amidohydro-rel"/>
</dbReference>
<dbReference type="PROSITE" id="PS00483">
    <property type="entry name" value="DIHYDROOROTASE_2"/>
    <property type="match status" value="1"/>
</dbReference>
<dbReference type="RefSeq" id="WP_015709931.1">
    <property type="nucleotide sequence ID" value="NC_015577.1"/>
</dbReference>
<dbReference type="Pfam" id="PF01979">
    <property type="entry name" value="Amidohydro_1"/>
    <property type="match status" value="1"/>
</dbReference>
<organism evidence="8 9">
    <name type="scientific">Leadbettera azotonutricia (strain ATCC BAA-888 / DSM 13862 / ZAS-9)</name>
    <name type="common">Treponema azotonutricium</name>
    <dbReference type="NCBI Taxonomy" id="545695"/>
    <lineage>
        <taxon>Bacteria</taxon>
        <taxon>Pseudomonadati</taxon>
        <taxon>Spirochaetota</taxon>
        <taxon>Spirochaetia</taxon>
        <taxon>Spirochaetales</taxon>
        <taxon>Breznakiellaceae</taxon>
        <taxon>Leadbettera</taxon>
    </lineage>
</organism>
<sequence>MEKIILLKNFRLVDEEIDMRGSLVIINGTIAALIPENAKQDTPFPLFPKSALVIDGDHLPGGALIMPAFVDLHAHFRDPGFPDKEVLESASMAAAAGGYGTVVCMANTKPVIDTIEKAGALKKRSDALGLVDLYPVMSLTKNMEGKELSGIADLREADFPSPFVRMLSEDGKDVADPELFLKAMNEARRLGIPISCHCDFEGENNATSRAIELGRKAGCHIHIAHVSTKEAVQAIREAKKNPQPPFRISCEAMPHHIALTEEDARALGDESWGRVNPPLRTEADRQAIIEGLLDGTIDAIATDHAPHSDTDKEKGAPGFTGLETAFSVCYAKLCKTREIGLQRLSSLMSAKPARLIGFGNEGPEGRGRLAQGFRGDLVLIDPESRWKADPDRAKSRGKNSPFNGCILPGEILMTLHKGRIVFSSL</sequence>
<proteinExistence type="inferred from homology"/>
<keyword evidence="4" id="KW-0479">Metal-binding</keyword>
<dbReference type="eggNOG" id="COG0044">
    <property type="taxonomic scope" value="Bacteria"/>
</dbReference>
<evidence type="ECO:0000256" key="2">
    <source>
        <dbReference type="ARBA" id="ARBA00002368"/>
    </source>
</evidence>
<comment type="similarity">
    <text evidence="3">Belongs to the metallo-dependent hydrolases superfamily. DHOase family. Class I DHOase subfamily.</text>
</comment>
<dbReference type="GO" id="GO:0006221">
    <property type="term" value="P:pyrimidine nucleotide biosynthetic process"/>
    <property type="evidence" value="ECO:0007669"/>
    <property type="project" value="UniProtKB-KW"/>
</dbReference>
<dbReference type="GO" id="GO:0004151">
    <property type="term" value="F:dihydroorotase activity"/>
    <property type="evidence" value="ECO:0007669"/>
    <property type="project" value="UniProtKB-EC"/>
</dbReference>
<gene>
    <name evidence="8" type="ordered locus">TREAZ_2118</name>
</gene>
<dbReference type="AlphaFoldDB" id="F5Y9E3"/>
<evidence type="ECO:0000256" key="6">
    <source>
        <dbReference type="ARBA" id="ARBA00022975"/>
    </source>
</evidence>
<feature type="domain" description="Amidohydrolase-related" evidence="7">
    <location>
        <begin position="65"/>
        <end position="421"/>
    </location>
</feature>